<dbReference type="PANTHER" id="PTHR42771:SF2">
    <property type="entry name" value="IRON(3+)-HYDROXAMATE IMPORT ATP-BINDING PROTEIN FHUC"/>
    <property type="match status" value="1"/>
</dbReference>
<dbReference type="SMART" id="SM00382">
    <property type="entry name" value="AAA"/>
    <property type="match status" value="1"/>
</dbReference>
<keyword evidence="6 11" id="KW-0067">ATP-binding</keyword>
<gene>
    <name evidence="11" type="ORF">SAMN04489750_3559</name>
</gene>
<dbReference type="InterPro" id="IPR003439">
    <property type="entry name" value="ABC_transporter-like_ATP-bd"/>
</dbReference>
<dbReference type="GO" id="GO:0006826">
    <property type="term" value="P:iron ion transport"/>
    <property type="evidence" value="ECO:0007669"/>
    <property type="project" value="UniProtKB-KW"/>
</dbReference>
<dbReference type="GO" id="GO:0005886">
    <property type="term" value="C:plasma membrane"/>
    <property type="evidence" value="ECO:0007669"/>
    <property type="project" value="UniProtKB-SubCell"/>
</dbReference>
<evidence type="ECO:0000256" key="3">
    <source>
        <dbReference type="ARBA" id="ARBA00022475"/>
    </source>
</evidence>
<comment type="subcellular location">
    <subcellularLocation>
        <location evidence="1">Cell membrane</location>
        <topology evidence="1">Peripheral membrane protein</topology>
    </subcellularLocation>
</comment>
<dbReference type="EMBL" id="UESZ01000001">
    <property type="protein sequence ID" value="SSA36176.1"/>
    <property type="molecule type" value="Genomic_DNA"/>
</dbReference>
<evidence type="ECO:0000259" key="10">
    <source>
        <dbReference type="PROSITE" id="PS50893"/>
    </source>
</evidence>
<dbReference type="Pfam" id="PF00005">
    <property type="entry name" value="ABC_tran"/>
    <property type="match status" value="1"/>
</dbReference>
<evidence type="ECO:0000256" key="1">
    <source>
        <dbReference type="ARBA" id="ARBA00004202"/>
    </source>
</evidence>
<dbReference type="InterPro" id="IPR003593">
    <property type="entry name" value="AAA+_ATPase"/>
</dbReference>
<dbReference type="InterPro" id="IPR027417">
    <property type="entry name" value="P-loop_NTPase"/>
</dbReference>
<keyword evidence="12" id="KW-1185">Reference proteome</keyword>
<evidence type="ECO:0000256" key="8">
    <source>
        <dbReference type="ARBA" id="ARBA00023065"/>
    </source>
</evidence>
<protein>
    <submittedName>
        <fullName evidence="11">Iron complex transport system ATP-binding protein</fullName>
    </submittedName>
</protein>
<proteinExistence type="predicted"/>
<keyword evidence="7" id="KW-0408">Iron</keyword>
<evidence type="ECO:0000256" key="2">
    <source>
        <dbReference type="ARBA" id="ARBA00022448"/>
    </source>
</evidence>
<accession>A0A2Y8ZXB6</accession>
<dbReference type="AlphaFoldDB" id="A0A2Y8ZXB6"/>
<evidence type="ECO:0000313" key="12">
    <source>
        <dbReference type="Proteomes" id="UP000250028"/>
    </source>
</evidence>
<dbReference type="PROSITE" id="PS50893">
    <property type="entry name" value="ABC_TRANSPORTER_2"/>
    <property type="match status" value="1"/>
</dbReference>
<dbReference type="OrthoDB" id="5296765at2"/>
<dbReference type="GO" id="GO:0016887">
    <property type="term" value="F:ATP hydrolysis activity"/>
    <property type="evidence" value="ECO:0007669"/>
    <property type="project" value="InterPro"/>
</dbReference>
<dbReference type="Proteomes" id="UP000250028">
    <property type="component" value="Unassembled WGS sequence"/>
</dbReference>
<keyword evidence="9" id="KW-0472">Membrane</keyword>
<dbReference type="InterPro" id="IPR051535">
    <property type="entry name" value="Siderophore_ABC-ATPase"/>
</dbReference>
<feature type="domain" description="ABC transporter" evidence="10">
    <location>
        <begin position="9"/>
        <end position="250"/>
    </location>
</feature>
<dbReference type="PROSITE" id="PS00211">
    <property type="entry name" value="ABC_TRANSPORTER_1"/>
    <property type="match status" value="1"/>
</dbReference>
<reference evidence="12" key="1">
    <citation type="submission" date="2016-10" db="EMBL/GenBank/DDBJ databases">
        <authorList>
            <person name="Varghese N."/>
            <person name="Submissions S."/>
        </authorList>
    </citation>
    <scope>NUCLEOTIDE SEQUENCE [LARGE SCALE GENOMIC DNA]</scope>
    <source>
        <strain evidence="12">DSM 22951</strain>
    </source>
</reference>
<keyword evidence="8" id="KW-0406">Ion transport</keyword>
<keyword evidence="2" id="KW-0813">Transport</keyword>
<name>A0A2Y8ZXB6_9MICO</name>
<dbReference type="PANTHER" id="PTHR42771">
    <property type="entry name" value="IRON(3+)-HYDROXAMATE IMPORT ATP-BINDING PROTEIN FHUC"/>
    <property type="match status" value="1"/>
</dbReference>
<dbReference type="RefSeq" id="WP_109687957.1">
    <property type="nucleotide sequence ID" value="NZ_QGDN01000001.1"/>
</dbReference>
<evidence type="ECO:0000313" key="11">
    <source>
        <dbReference type="EMBL" id="SSA36176.1"/>
    </source>
</evidence>
<sequence length="273" mass="29128">MAELTALPVTTNRLSASGVSLGYDDRRVIEDLTFALPDGEITAIVGANGCGKSTLLRGLTRLLKPTAGSVVLDGKDIHAMSGKEVARIVALLPQSPLAPEGITVTELVSRGRHPYHGMFKQWSTTDERAVTEALEVTGTIDMADRAVAELSGGQRQRVWIAMVLAQQTDLLLLDEPTSALDIAHAVDVLDLVTELNRDRGTTVAMVLHDLNLAARYATHLVAVHRGTIVAQGAPADVVNPEVVEQVFGIAAQVISDPVSGTPLIIPIGRHHRR</sequence>
<dbReference type="CDD" id="cd03214">
    <property type="entry name" value="ABC_Iron-Siderophores_B12_Hemin"/>
    <property type="match status" value="1"/>
</dbReference>
<dbReference type="GO" id="GO:0005524">
    <property type="term" value="F:ATP binding"/>
    <property type="evidence" value="ECO:0007669"/>
    <property type="project" value="UniProtKB-KW"/>
</dbReference>
<dbReference type="InterPro" id="IPR017871">
    <property type="entry name" value="ABC_transporter-like_CS"/>
</dbReference>
<evidence type="ECO:0000256" key="9">
    <source>
        <dbReference type="ARBA" id="ARBA00023136"/>
    </source>
</evidence>
<keyword evidence="4" id="KW-0410">Iron transport</keyword>
<dbReference type="FunFam" id="3.40.50.300:FF:000134">
    <property type="entry name" value="Iron-enterobactin ABC transporter ATP-binding protein"/>
    <property type="match status" value="1"/>
</dbReference>
<organism evidence="11 12">
    <name type="scientific">Branchiibius hedensis</name>
    <dbReference type="NCBI Taxonomy" id="672460"/>
    <lineage>
        <taxon>Bacteria</taxon>
        <taxon>Bacillati</taxon>
        <taxon>Actinomycetota</taxon>
        <taxon>Actinomycetes</taxon>
        <taxon>Micrococcales</taxon>
        <taxon>Dermacoccaceae</taxon>
        <taxon>Branchiibius</taxon>
    </lineage>
</organism>
<evidence type="ECO:0000256" key="4">
    <source>
        <dbReference type="ARBA" id="ARBA00022496"/>
    </source>
</evidence>
<keyword evidence="5" id="KW-0547">Nucleotide-binding</keyword>
<evidence type="ECO:0000256" key="6">
    <source>
        <dbReference type="ARBA" id="ARBA00022840"/>
    </source>
</evidence>
<evidence type="ECO:0000256" key="7">
    <source>
        <dbReference type="ARBA" id="ARBA00023004"/>
    </source>
</evidence>
<dbReference type="SUPFAM" id="SSF52540">
    <property type="entry name" value="P-loop containing nucleoside triphosphate hydrolases"/>
    <property type="match status" value="1"/>
</dbReference>
<keyword evidence="3" id="KW-1003">Cell membrane</keyword>
<dbReference type="Gene3D" id="3.40.50.300">
    <property type="entry name" value="P-loop containing nucleotide triphosphate hydrolases"/>
    <property type="match status" value="1"/>
</dbReference>
<evidence type="ECO:0000256" key="5">
    <source>
        <dbReference type="ARBA" id="ARBA00022741"/>
    </source>
</evidence>